<gene>
    <name evidence="1" type="ORF">METZ01_LOCUS453146</name>
</gene>
<organism evidence="1">
    <name type="scientific">marine metagenome</name>
    <dbReference type="NCBI Taxonomy" id="408172"/>
    <lineage>
        <taxon>unclassified sequences</taxon>
        <taxon>metagenomes</taxon>
        <taxon>ecological metagenomes</taxon>
    </lineage>
</organism>
<name>A0A382ZXU3_9ZZZZ</name>
<feature type="non-terminal residue" evidence="1">
    <location>
        <position position="25"/>
    </location>
</feature>
<evidence type="ECO:0000313" key="1">
    <source>
        <dbReference type="EMBL" id="SVE00292.1"/>
    </source>
</evidence>
<accession>A0A382ZXU3</accession>
<dbReference type="EMBL" id="UINC01187522">
    <property type="protein sequence ID" value="SVE00292.1"/>
    <property type="molecule type" value="Genomic_DNA"/>
</dbReference>
<sequence length="25" mass="2588">MKKLIAIFTLCLLSSFAFSAGPAAS</sequence>
<proteinExistence type="predicted"/>
<protein>
    <submittedName>
        <fullName evidence="1">Uncharacterized protein</fullName>
    </submittedName>
</protein>
<reference evidence="1" key="1">
    <citation type="submission" date="2018-05" db="EMBL/GenBank/DDBJ databases">
        <authorList>
            <person name="Lanie J.A."/>
            <person name="Ng W.-L."/>
            <person name="Kazmierczak K.M."/>
            <person name="Andrzejewski T.M."/>
            <person name="Davidsen T.M."/>
            <person name="Wayne K.J."/>
            <person name="Tettelin H."/>
            <person name="Glass J.I."/>
            <person name="Rusch D."/>
            <person name="Podicherti R."/>
            <person name="Tsui H.-C.T."/>
            <person name="Winkler M.E."/>
        </authorList>
    </citation>
    <scope>NUCLEOTIDE SEQUENCE</scope>
</reference>
<dbReference type="AlphaFoldDB" id="A0A382ZXU3"/>